<evidence type="ECO:0000256" key="2">
    <source>
        <dbReference type="ARBA" id="ARBA00022574"/>
    </source>
</evidence>
<keyword evidence="2 8" id="KW-0853">WD repeat</keyword>
<keyword evidence="4" id="KW-0378">Hydrolase</keyword>
<dbReference type="EMBL" id="OV170234">
    <property type="protein sequence ID" value="CAH0719616.1"/>
    <property type="molecule type" value="Genomic_DNA"/>
</dbReference>
<keyword evidence="3" id="KW-0677">Repeat</keyword>
<feature type="non-terminal residue" evidence="9">
    <location>
        <position position="346"/>
    </location>
</feature>
<dbReference type="GO" id="GO:0061685">
    <property type="term" value="F:diphthine methylesterase activity"/>
    <property type="evidence" value="ECO:0007669"/>
    <property type="project" value="UniProtKB-EC"/>
</dbReference>
<comment type="pathway">
    <text evidence="1">Protein modification; peptidyl-diphthamide biosynthesis.</text>
</comment>
<dbReference type="EC" id="3.1.1.97" evidence="6"/>
<dbReference type="Pfam" id="PF00400">
    <property type="entry name" value="WD40"/>
    <property type="match status" value="1"/>
</dbReference>
<dbReference type="PANTHER" id="PTHR46042">
    <property type="entry name" value="DIPHTHINE METHYLTRANSFERASE"/>
    <property type="match status" value="1"/>
</dbReference>
<evidence type="ECO:0000313" key="9">
    <source>
        <dbReference type="EMBL" id="CAH0719616.1"/>
    </source>
</evidence>
<evidence type="ECO:0000256" key="3">
    <source>
        <dbReference type="ARBA" id="ARBA00022737"/>
    </source>
</evidence>
<keyword evidence="10" id="KW-1185">Reference proteome</keyword>
<dbReference type="SMART" id="SM00320">
    <property type="entry name" value="WD40"/>
    <property type="match status" value="3"/>
</dbReference>
<comment type="similarity">
    <text evidence="5">Belongs to the DPH7 family.</text>
</comment>
<evidence type="ECO:0000256" key="6">
    <source>
        <dbReference type="ARBA" id="ARBA00039131"/>
    </source>
</evidence>
<evidence type="ECO:0000256" key="4">
    <source>
        <dbReference type="ARBA" id="ARBA00022801"/>
    </source>
</evidence>
<dbReference type="OrthoDB" id="1930760at2759"/>
<protein>
    <recommendedName>
        <fullName evidence="6">methylated diphthine methylhydrolase</fullName>
        <ecNumber evidence="6">3.1.1.97</ecNumber>
    </recommendedName>
</protein>
<sequence>MAVVWNNKLKWLAGYNADSVEWCPITPYRHVLVCGTYQLEKKDGDINVTDRPKQKRLGRLYLFSITNDTTYLSPIQEIDTAGILDQKWCYHPIKDHPVLATVTSEGYIQLYQLLDKEGSLNLELWIEDSVGGDILALSLDWSSNKIFSQNPCLVVSDSSGVVTVLRVIDKGLEKIGQWKSHSFEAWIGAFNYWNSDVFYSGGDDCLFKAYDVRVQDAVLTNRNHEAGVTSIRNHVDGEHQLLTGSYDEKVRLWDSRNLKRCITETDVNGGVWRLKWHPYNKSVVLAACMYGGFRILRVEDKVEVFSEYLEHESIAYGADWKFDDKLSMVATCSFYDCVMHVGVIDL</sequence>
<dbReference type="PANTHER" id="PTHR46042:SF1">
    <property type="entry name" value="DIPHTHINE METHYLTRANSFERASE"/>
    <property type="match status" value="1"/>
</dbReference>
<comment type="catalytic activity">
    <reaction evidence="7">
        <text>diphthine methyl ester-[translation elongation factor 2] + H2O = diphthine-[translation elongation factor 2] + methanol + H(+)</text>
        <dbReference type="Rhea" id="RHEA:42656"/>
        <dbReference type="Rhea" id="RHEA-COMP:10172"/>
        <dbReference type="Rhea" id="RHEA-COMP:10173"/>
        <dbReference type="ChEBI" id="CHEBI:15377"/>
        <dbReference type="ChEBI" id="CHEBI:15378"/>
        <dbReference type="ChEBI" id="CHEBI:17790"/>
        <dbReference type="ChEBI" id="CHEBI:79005"/>
        <dbReference type="ChEBI" id="CHEBI:82696"/>
        <dbReference type="EC" id="3.1.1.97"/>
    </reaction>
</comment>
<dbReference type="InterPro" id="IPR036322">
    <property type="entry name" value="WD40_repeat_dom_sf"/>
</dbReference>
<evidence type="ECO:0000256" key="7">
    <source>
        <dbReference type="ARBA" id="ARBA00047551"/>
    </source>
</evidence>
<dbReference type="Gene3D" id="2.130.10.10">
    <property type="entry name" value="YVTN repeat-like/Quinoprotein amine dehydrogenase"/>
    <property type="match status" value="1"/>
</dbReference>
<evidence type="ECO:0000313" key="10">
    <source>
        <dbReference type="Proteomes" id="UP000838878"/>
    </source>
</evidence>
<evidence type="ECO:0000256" key="8">
    <source>
        <dbReference type="PROSITE-ProRule" id="PRU00221"/>
    </source>
</evidence>
<feature type="repeat" description="WD" evidence="8">
    <location>
        <begin position="221"/>
        <end position="263"/>
    </location>
</feature>
<dbReference type="SUPFAM" id="SSF50978">
    <property type="entry name" value="WD40 repeat-like"/>
    <property type="match status" value="1"/>
</dbReference>
<dbReference type="PROSITE" id="PS50294">
    <property type="entry name" value="WD_REPEATS_REGION"/>
    <property type="match status" value="1"/>
</dbReference>
<dbReference type="InterPro" id="IPR015943">
    <property type="entry name" value="WD40/YVTN_repeat-like_dom_sf"/>
</dbReference>
<accession>A0A8J9UFY1</accession>
<evidence type="ECO:0000256" key="5">
    <source>
        <dbReference type="ARBA" id="ARBA00038092"/>
    </source>
</evidence>
<dbReference type="AlphaFoldDB" id="A0A8J9UFY1"/>
<reference evidence="9" key="1">
    <citation type="submission" date="2021-12" db="EMBL/GenBank/DDBJ databases">
        <authorList>
            <person name="Martin H S."/>
        </authorList>
    </citation>
    <scope>NUCLEOTIDE SEQUENCE</scope>
</reference>
<dbReference type="GO" id="GO:0017183">
    <property type="term" value="P:protein histidyl modification to diphthamide"/>
    <property type="evidence" value="ECO:0007669"/>
    <property type="project" value="TreeGrafter"/>
</dbReference>
<name>A0A8J9UFY1_9NEOP</name>
<evidence type="ECO:0000256" key="1">
    <source>
        <dbReference type="ARBA" id="ARBA00005156"/>
    </source>
</evidence>
<dbReference type="InterPro" id="IPR001680">
    <property type="entry name" value="WD40_rpt"/>
</dbReference>
<organism evidence="9 10">
    <name type="scientific">Brenthis ino</name>
    <name type="common">lesser marbled fritillary</name>
    <dbReference type="NCBI Taxonomy" id="405034"/>
    <lineage>
        <taxon>Eukaryota</taxon>
        <taxon>Metazoa</taxon>
        <taxon>Ecdysozoa</taxon>
        <taxon>Arthropoda</taxon>
        <taxon>Hexapoda</taxon>
        <taxon>Insecta</taxon>
        <taxon>Pterygota</taxon>
        <taxon>Neoptera</taxon>
        <taxon>Endopterygota</taxon>
        <taxon>Lepidoptera</taxon>
        <taxon>Glossata</taxon>
        <taxon>Ditrysia</taxon>
        <taxon>Papilionoidea</taxon>
        <taxon>Nymphalidae</taxon>
        <taxon>Heliconiinae</taxon>
        <taxon>Argynnini</taxon>
        <taxon>Brenthis</taxon>
    </lineage>
</organism>
<dbReference type="Proteomes" id="UP000838878">
    <property type="component" value="Chromosome 14"/>
</dbReference>
<gene>
    <name evidence="9" type="ORF">BINO364_LOCUS5930</name>
</gene>
<proteinExistence type="inferred from homology"/>
<dbReference type="InterPro" id="IPR052415">
    <property type="entry name" value="Diphthine_MTase"/>
</dbReference>
<dbReference type="PROSITE" id="PS50082">
    <property type="entry name" value="WD_REPEATS_2"/>
    <property type="match status" value="1"/>
</dbReference>
<dbReference type="GO" id="GO:0005737">
    <property type="term" value="C:cytoplasm"/>
    <property type="evidence" value="ECO:0007669"/>
    <property type="project" value="TreeGrafter"/>
</dbReference>